<evidence type="ECO:0000256" key="2">
    <source>
        <dbReference type="SAM" id="MobiDB-lite"/>
    </source>
</evidence>
<dbReference type="PANTHER" id="PTHR10300">
    <property type="entry name" value="CALCIPRESSIN"/>
    <property type="match status" value="1"/>
</dbReference>
<dbReference type="Proteomes" id="UP000019373">
    <property type="component" value="Unassembled WGS sequence"/>
</dbReference>
<dbReference type="GO" id="GO:0008597">
    <property type="term" value="F:calcium-dependent protein serine/threonine phosphatase regulator activity"/>
    <property type="evidence" value="ECO:0007669"/>
    <property type="project" value="TreeGrafter"/>
</dbReference>
<dbReference type="InterPro" id="IPR035979">
    <property type="entry name" value="RBD_domain_sf"/>
</dbReference>
<dbReference type="GO" id="GO:0005634">
    <property type="term" value="C:nucleus"/>
    <property type="evidence" value="ECO:0007669"/>
    <property type="project" value="TreeGrafter"/>
</dbReference>
<dbReference type="InterPro" id="IPR012677">
    <property type="entry name" value="Nucleotide-bd_a/b_plait_sf"/>
</dbReference>
<dbReference type="EMBL" id="KE720798">
    <property type="protein sequence ID" value="ERF75794.1"/>
    <property type="molecule type" value="Genomic_DNA"/>
</dbReference>
<feature type="region of interest" description="Disordered" evidence="2">
    <location>
        <begin position="1"/>
        <end position="74"/>
    </location>
</feature>
<dbReference type="GeneID" id="19236679"/>
<evidence type="ECO:0000313" key="3">
    <source>
        <dbReference type="EMBL" id="ERF75794.1"/>
    </source>
</evidence>
<dbReference type="OMA" id="RIVCSFH"/>
<dbReference type="GO" id="GO:0003676">
    <property type="term" value="F:nucleic acid binding"/>
    <property type="evidence" value="ECO:0007669"/>
    <property type="project" value="InterPro"/>
</dbReference>
<feature type="compositionally biased region" description="Low complexity" evidence="2">
    <location>
        <begin position="256"/>
        <end position="275"/>
    </location>
</feature>
<dbReference type="SUPFAM" id="SSF54928">
    <property type="entry name" value="RNA-binding domain, RBD"/>
    <property type="match status" value="1"/>
</dbReference>
<feature type="region of interest" description="Disordered" evidence="2">
    <location>
        <begin position="208"/>
        <end position="291"/>
    </location>
</feature>
<dbReference type="InterPro" id="IPR006931">
    <property type="entry name" value="Calcipressin"/>
</dbReference>
<dbReference type="AlphaFoldDB" id="U1I1J4"/>
<accession>U1I1J4</accession>
<dbReference type="GO" id="GO:0005737">
    <property type="term" value="C:cytoplasm"/>
    <property type="evidence" value="ECO:0007669"/>
    <property type="project" value="TreeGrafter"/>
</dbReference>
<dbReference type="GO" id="GO:0019722">
    <property type="term" value="P:calcium-mediated signaling"/>
    <property type="evidence" value="ECO:0007669"/>
    <property type="project" value="InterPro"/>
</dbReference>
<dbReference type="Pfam" id="PF04847">
    <property type="entry name" value="Calcipressin"/>
    <property type="match status" value="1"/>
</dbReference>
<name>U1I1J4_ENDPU</name>
<evidence type="ECO:0008006" key="5">
    <source>
        <dbReference type="Google" id="ProtNLM"/>
    </source>
</evidence>
<dbReference type="PANTHER" id="PTHR10300:SF14">
    <property type="entry name" value="PROTEIN SARAH"/>
    <property type="match status" value="1"/>
</dbReference>
<feature type="compositionally biased region" description="Low complexity" evidence="2">
    <location>
        <begin position="1"/>
        <end position="43"/>
    </location>
</feature>
<keyword evidence="4" id="KW-1185">Reference proteome</keyword>
<dbReference type="RefSeq" id="XP_007786952.1">
    <property type="nucleotide sequence ID" value="XM_007788762.1"/>
</dbReference>
<organism evidence="3 4">
    <name type="scientific">Endocarpon pusillum (strain Z07020 / HMAS-L-300199)</name>
    <name type="common">Lichen-forming fungus</name>
    <dbReference type="NCBI Taxonomy" id="1263415"/>
    <lineage>
        <taxon>Eukaryota</taxon>
        <taxon>Fungi</taxon>
        <taxon>Dikarya</taxon>
        <taxon>Ascomycota</taxon>
        <taxon>Pezizomycotina</taxon>
        <taxon>Eurotiomycetes</taxon>
        <taxon>Chaetothyriomycetidae</taxon>
        <taxon>Verrucariales</taxon>
        <taxon>Verrucariaceae</taxon>
        <taxon>Endocarpon</taxon>
    </lineage>
</organism>
<dbReference type="Gene3D" id="3.30.70.330">
    <property type="match status" value="1"/>
</dbReference>
<feature type="compositionally biased region" description="Polar residues" evidence="2">
    <location>
        <begin position="243"/>
        <end position="255"/>
    </location>
</feature>
<evidence type="ECO:0000313" key="4">
    <source>
        <dbReference type="Proteomes" id="UP000019373"/>
    </source>
</evidence>
<dbReference type="OrthoDB" id="17212at2759"/>
<gene>
    <name evidence="3" type="ORF">EPUS_01624</name>
</gene>
<feature type="region of interest" description="Disordered" evidence="2">
    <location>
        <begin position="309"/>
        <end position="336"/>
    </location>
</feature>
<protein>
    <recommendedName>
        <fullName evidence="5">Calcipressin</fullName>
    </recommendedName>
</protein>
<sequence>MATSLQSHEPSQSQEHSEQQLQQLQEQKSTDSPPISTSSSPKTVSHRRSASPLSIDLSTIPPLTQPSPPSNTLLITQLNDPTIFHPASLATIRQHINSLAPLHSFSPLKSFRRIVCSFYDTESAIKIRQHLDGASLLGDARTRVYFGEPTPIGEQKKYLDRPDAGRLFFISPPPSPPVGWEAREEDPPNKDVVASDLAEALVKLSGKMHGADADNSPISEEEKDAGVGTRADGQRSKPPLRVTASSDNDPSNSKFTPTSATSAPSSARNRSRSSTILYDPEAHGDSPALPAVMVEDTTLDAMADVEDAAPLDDIPPEGRTITAHTSRPPVELMENV</sequence>
<reference evidence="4" key="1">
    <citation type="journal article" date="2014" name="BMC Genomics">
        <title>Genome characteristics reveal the impact of lichenization on lichen-forming fungus Endocarpon pusillum Hedwig (Verrucariales, Ascomycota).</title>
        <authorList>
            <person name="Wang Y.-Y."/>
            <person name="Liu B."/>
            <person name="Zhang X.-Y."/>
            <person name="Zhou Q.-M."/>
            <person name="Zhang T."/>
            <person name="Li H."/>
            <person name="Yu Y.-F."/>
            <person name="Zhang X.-L."/>
            <person name="Hao X.-Y."/>
            <person name="Wang M."/>
            <person name="Wang L."/>
            <person name="Wei J.-C."/>
        </authorList>
    </citation>
    <scope>NUCLEOTIDE SEQUENCE [LARGE SCALE GENOMIC DNA]</scope>
    <source>
        <strain evidence="4">Z07020 / HMAS-L-300199</strain>
    </source>
</reference>
<evidence type="ECO:0000256" key="1">
    <source>
        <dbReference type="ARBA" id="ARBA00008209"/>
    </source>
</evidence>
<proteinExistence type="inferred from homology"/>
<dbReference type="eggNOG" id="KOG4019">
    <property type="taxonomic scope" value="Eukaryota"/>
</dbReference>
<comment type="similarity">
    <text evidence="1">Belongs to the RCAN family.</text>
</comment>
<dbReference type="FunFam" id="3.30.70.330:FF:000503">
    <property type="entry name" value="Calcineurin binding protein, putative"/>
    <property type="match status" value="1"/>
</dbReference>
<dbReference type="HOGENOM" id="CLU_050705_0_0_1"/>